<evidence type="ECO:0000313" key="2">
    <source>
        <dbReference type="Proteomes" id="UP000190696"/>
    </source>
</evidence>
<dbReference type="Proteomes" id="UP000190696">
    <property type="component" value="Unassembled WGS sequence"/>
</dbReference>
<comment type="caution">
    <text evidence="1">The sequence shown here is derived from an EMBL/GenBank/DDBJ whole genome shotgun (WGS) entry which is preliminary data.</text>
</comment>
<dbReference type="EMBL" id="MUAI01000104">
    <property type="protein sequence ID" value="OOR01153.1"/>
    <property type="molecule type" value="Genomic_DNA"/>
</dbReference>
<evidence type="ECO:0000313" key="1">
    <source>
        <dbReference type="EMBL" id="OOR01153.1"/>
    </source>
</evidence>
<organism evidence="1 2">
    <name type="scientific">Bacillus mycoides</name>
    <dbReference type="NCBI Taxonomy" id="1405"/>
    <lineage>
        <taxon>Bacteria</taxon>
        <taxon>Bacillati</taxon>
        <taxon>Bacillota</taxon>
        <taxon>Bacilli</taxon>
        <taxon>Bacillales</taxon>
        <taxon>Bacillaceae</taxon>
        <taxon>Bacillus</taxon>
        <taxon>Bacillus cereus group</taxon>
    </lineage>
</organism>
<proteinExistence type="predicted"/>
<reference evidence="1 2" key="1">
    <citation type="submission" date="2017-01" db="EMBL/GenBank/DDBJ databases">
        <title>Bacillus cereus isolates.</title>
        <authorList>
            <person name="Beno S.M."/>
        </authorList>
    </citation>
    <scope>NUCLEOTIDE SEQUENCE [LARGE SCALE GENOMIC DNA]</scope>
    <source>
        <strain evidence="1 2">FSL W7-1108</strain>
    </source>
</reference>
<accession>A0A1S9STR5</accession>
<sequence length="59" mass="6903">MNKDELNLESFGQQLIITGLARLVEEEDYTPHEAFQLLETIKRNTFHTLLELKKESKAK</sequence>
<dbReference type="AlphaFoldDB" id="A0A1S9STR5"/>
<name>A0A1S9STR5_BACMY</name>
<protein>
    <submittedName>
        <fullName evidence="1">Uncharacterized protein</fullName>
    </submittedName>
</protein>
<dbReference type="RefSeq" id="WP_078177517.1">
    <property type="nucleotide sequence ID" value="NZ_CP128136.1"/>
</dbReference>
<gene>
    <name evidence="1" type="ORF">BW900_31010</name>
</gene>